<gene>
    <name evidence="1" type="ordered locus">Dde_0769</name>
</gene>
<accession>Q314S6</accession>
<keyword evidence="2" id="KW-1185">Reference proteome</keyword>
<name>Q314S6_OLEA2</name>
<dbReference type="HOGENOM" id="CLU_065543_0_0_7"/>
<sequence>MDPAPTCSASATTGQAWQQLQWNGIDMHIPAQWTPTAIEHTFLSFSDTDLPVFDVKWACDKRPFQLEKERRIMHKRFGDAEGFRTGAESIPLPLTQALRQVQDRFSHVPFVHATGCGALLHSDSGGYTVLVQFHNREDKPPCADTMTGILRSLSLAPSGTPVTTRIYDLACTAPAGYELRSFVFHPGHFWLEFRRAGATLAIDRYAPANVLLNGLPLRHWVTRHYGLPIEELSSDVPCKPAAAGDIVRWTTDRCRPLLGRVPIVRSFRGVRQHEAGAAWLVEHENKLLSVRMRDSGTVFYDDLTALCSTVEII</sequence>
<dbReference type="STRING" id="207559.Dde_0769"/>
<evidence type="ECO:0000313" key="1">
    <source>
        <dbReference type="EMBL" id="ABB37570.1"/>
    </source>
</evidence>
<dbReference type="Proteomes" id="UP000002710">
    <property type="component" value="Chromosome"/>
</dbReference>
<protein>
    <submittedName>
        <fullName evidence="1">Uncharacterized protein</fullName>
    </submittedName>
</protein>
<organism evidence="1 2">
    <name type="scientific">Oleidesulfovibrio alaskensis (strain ATCC BAA-1058 / DSM 17464 / G20)</name>
    <name type="common">Desulfovibrio alaskensis</name>
    <dbReference type="NCBI Taxonomy" id="207559"/>
    <lineage>
        <taxon>Bacteria</taxon>
        <taxon>Pseudomonadati</taxon>
        <taxon>Thermodesulfobacteriota</taxon>
        <taxon>Desulfovibrionia</taxon>
        <taxon>Desulfovibrionales</taxon>
        <taxon>Desulfovibrionaceae</taxon>
        <taxon>Oleidesulfovibrio</taxon>
    </lineage>
</organism>
<dbReference type="KEGG" id="dde:Dde_0769"/>
<dbReference type="AlphaFoldDB" id="Q314S6"/>
<dbReference type="EMBL" id="CP000112">
    <property type="protein sequence ID" value="ABB37570.1"/>
    <property type="molecule type" value="Genomic_DNA"/>
</dbReference>
<evidence type="ECO:0000313" key="2">
    <source>
        <dbReference type="Proteomes" id="UP000002710"/>
    </source>
</evidence>
<proteinExistence type="predicted"/>
<dbReference type="eggNOG" id="ENOG5032V6Y">
    <property type="taxonomic scope" value="Bacteria"/>
</dbReference>
<reference evidence="1 2" key="1">
    <citation type="journal article" date="2011" name="J. Bacteriol.">
        <title>Complete genome sequence and updated annotation of Desulfovibrio alaskensis G20.</title>
        <authorList>
            <person name="Hauser L.J."/>
            <person name="Land M.L."/>
            <person name="Brown S.D."/>
            <person name="Larimer F."/>
            <person name="Keller K.L."/>
            <person name="Rapp-Giles B.J."/>
            <person name="Price M.N."/>
            <person name="Lin M."/>
            <person name="Bruce D.C."/>
            <person name="Detter J.C."/>
            <person name="Tapia R."/>
            <person name="Han C.S."/>
            <person name="Goodwin L.A."/>
            <person name="Cheng J.F."/>
            <person name="Pitluck S."/>
            <person name="Copeland A."/>
            <person name="Lucas S."/>
            <person name="Nolan M."/>
            <person name="Lapidus A.L."/>
            <person name="Palumbo A.V."/>
            <person name="Wall J.D."/>
        </authorList>
    </citation>
    <scope>NUCLEOTIDE SEQUENCE [LARGE SCALE GENOMIC DNA]</scope>
    <source>
        <strain evidence="2">ATCC BAA 1058 / DSM 17464 / G20</strain>
    </source>
</reference>